<keyword evidence="2" id="KW-1185">Reference proteome</keyword>
<comment type="caution">
    <text evidence="1">The sequence shown here is derived from an EMBL/GenBank/DDBJ whole genome shotgun (WGS) entry which is preliminary data.</text>
</comment>
<reference evidence="1 2" key="1">
    <citation type="journal article" date="2019" name="Sci. Rep.">
        <title>Orb-weaving spider Araneus ventricosus genome elucidates the spidroin gene catalogue.</title>
        <authorList>
            <person name="Kono N."/>
            <person name="Nakamura H."/>
            <person name="Ohtoshi R."/>
            <person name="Moran D.A.P."/>
            <person name="Shinohara A."/>
            <person name="Yoshida Y."/>
            <person name="Fujiwara M."/>
            <person name="Mori M."/>
            <person name="Tomita M."/>
            <person name="Arakawa K."/>
        </authorList>
    </citation>
    <scope>NUCLEOTIDE SEQUENCE [LARGE SCALE GENOMIC DNA]</scope>
</reference>
<evidence type="ECO:0000313" key="2">
    <source>
        <dbReference type="Proteomes" id="UP000499080"/>
    </source>
</evidence>
<dbReference type="EMBL" id="BGPR01057058">
    <property type="protein sequence ID" value="GBO33478.1"/>
    <property type="molecule type" value="Genomic_DNA"/>
</dbReference>
<protein>
    <submittedName>
        <fullName evidence="1">Uncharacterized protein</fullName>
    </submittedName>
</protein>
<gene>
    <name evidence="1" type="ORF">AVEN_253101_1</name>
</gene>
<name>A0A4Y2WAD0_ARAVE</name>
<sequence>MHRLRLGLKTVDSIAMRRGSPRRGEISFEKYRKDSSTFEIPYFVAKVGEPDVAAASHPILIPVKFSSQLKTHIAGKRLPMFVTVCFHIEPRVNTLLHFVYQEYFTEFPG</sequence>
<proteinExistence type="predicted"/>
<accession>A0A4Y2WAD0</accession>
<dbReference type="Proteomes" id="UP000499080">
    <property type="component" value="Unassembled WGS sequence"/>
</dbReference>
<organism evidence="1 2">
    <name type="scientific">Araneus ventricosus</name>
    <name type="common">Orbweaver spider</name>
    <name type="synonym">Epeira ventricosa</name>
    <dbReference type="NCBI Taxonomy" id="182803"/>
    <lineage>
        <taxon>Eukaryota</taxon>
        <taxon>Metazoa</taxon>
        <taxon>Ecdysozoa</taxon>
        <taxon>Arthropoda</taxon>
        <taxon>Chelicerata</taxon>
        <taxon>Arachnida</taxon>
        <taxon>Araneae</taxon>
        <taxon>Araneomorphae</taxon>
        <taxon>Entelegynae</taxon>
        <taxon>Araneoidea</taxon>
        <taxon>Araneidae</taxon>
        <taxon>Araneus</taxon>
    </lineage>
</organism>
<evidence type="ECO:0000313" key="1">
    <source>
        <dbReference type="EMBL" id="GBO33478.1"/>
    </source>
</evidence>
<dbReference type="AlphaFoldDB" id="A0A4Y2WAD0"/>